<keyword evidence="5" id="KW-0418">Kinase</keyword>
<dbReference type="InterPro" id="IPR003594">
    <property type="entry name" value="HATPase_dom"/>
</dbReference>
<dbReference type="AlphaFoldDB" id="A0A5K7S8Z5"/>
<dbReference type="Pfam" id="PF00512">
    <property type="entry name" value="HisKA"/>
    <property type="match status" value="1"/>
</dbReference>
<evidence type="ECO:0000256" key="2">
    <source>
        <dbReference type="ARBA" id="ARBA00012438"/>
    </source>
</evidence>
<dbReference type="EC" id="2.7.13.3" evidence="2"/>
<comment type="catalytic activity">
    <reaction evidence="1">
        <text>ATP + protein L-histidine = ADP + protein N-phospho-L-histidine.</text>
        <dbReference type="EC" id="2.7.13.3"/>
    </reaction>
</comment>
<dbReference type="CDD" id="cd00082">
    <property type="entry name" value="HisKA"/>
    <property type="match status" value="1"/>
</dbReference>
<dbReference type="PROSITE" id="PS50109">
    <property type="entry name" value="HIS_KIN"/>
    <property type="match status" value="1"/>
</dbReference>
<dbReference type="Proteomes" id="UP001193389">
    <property type="component" value="Chromosome"/>
</dbReference>
<gene>
    <name evidence="10" type="ORF">AQPE_2180</name>
</gene>
<keyword evidence="11" id="KW-1185">Reference proteome</keyword>
<evidence type="ECO:0000313" key="11">
    <source>
        <dbReference type="Proteomes" id="UP001193389"/>
    </source>
</evidence>
<keyword evidence="8" id="KW-1133">Transmembrane helix</keyword>
<feature type="transmembrane region" description="Helical" evidence="8">
    <location>
        <begin position="32"/>
        <end position="50"/>
    </location>
</feature>
<sequence>MEQKMKSSTKSINFATSQETNLNMKTYSAKRLSLYITVLLLLSNFGFFLIESKKDFGLTYSFIFVVLFCAVSYFLVLFILNTYINDKIKPIYKTIREVPISGKKGKLLEAISTTNISDVQKEVEEWAKNQTQEITRLKDLEKYRKEFVGNVSHELKTPIFNIQGYVLTLLEGGIDDPKINKLYLQRTEKSIDRMISIVEDLESITKLESGELTLNCVELDLVKLTEDVFELAQMLANERNISLQFATKTDKPIMVLADKKRIMEVMNNLVGNGIKYGKKKGHVKVGFYDLHETILIEVSDNGIGMDKADLYRIFERFYRVDKSRSREQGGTGLGLSIVKHIIEAHDQTINVKSVVDKGTTFTFTLEKAK</sequence>
<dbReference type="InterPro" id="IPR036890">
    <property type="entry name" value="HATPase_C_sf"/>
</dbReference>
<dbReference type="InterPro" id="IPR004358">
    <property type="entry name" value="Sig_transdc_His_kin-like_C"/>
</dbReference>
<dbReference type="SUPFAM" id="SSF47384">
    <property type="entry name" value="Homodimeric domain of signal transducing histidine kinase"/>
    <property type="match status" value="1"/>
</dbReference>
<protein>
    <recommendedName>
        <fullName evidence="2">histidine kinase</fullName>
        <ecNumber evidence="2">2.7.13.3</ecNumber>
    </recommendedName>
</protein>
<dbReference type="FunFam" id="3.30.565.10:FF:000006">
    <property type="entry name" value="Sensor histidine kinase WalK"/>
    <property type="match status" value="1"/>
</dbReference>
<dbReference type="SUPFAM" id="SSF55874">
    <property type="entry name" value="ATPase domain of HSP90 chaperone/DNA topoisomerase II/histidine kinase"/>
    <property type="match status" value="1"/>
</dbReference>
<feature type="domain" description="Histidine kinase" evidence="9">
    <location>
        <begin position="150"/>
        <end position="369"/>
    </location>
</feature>
<evidence type="ECO:0000256" key="4">
    <source>
        <dbReference type="ARBA" id="ARBA00022679"/>
    </source>
</evidence>
<dbReference type="InterPro" id="IPR036097">
    <property type="entry name" value="HisK_dim/P_sf"/>
</dbReference>
<keyword evidence="6" id="KW-0902">Two-component regulatory system</keyword>
<dbReference type="PANTHER" id="PTHR45453">
    <property type="entry name" value="PHOSPHATE REGULON SENSOR PROTEIN PHOR"/>
    <property type="match status" value="1"/>
</dbReference>
<organism evidence="10 11">
    <name type="scientific">Aquipluma nitroreducens</name>
    <dbReference type="NCBI Taxonomy" id="2010828"/>
    <lineage>
        <taxon>Bacteria</taxon>
        <taxon>Pseudomonadati</taxon>
        <taxon>Bacteroidota</taxon>
        <taxon>Bacteroidia</taxon>
        <taxon>Marinilabiliales</taxon>
        <taxon>Prolixibacteraceae</taxon>
        <taxon>Aquipluma</taxon>
    </lineage>
</organism>
<evidence type="ECO:0000256" key="1">
    <source>
        <dbReference type="ARBA" id="ARBA00000085"/>
    </source>
</evidence>
<dbReference type="SMART" id="SM00387">
    <property type="entry name" value="HATPase_c"/>
    <property type="match status" value="1"/>
</dbReference>
<dbReference type="InterPro" id="IPR003661">
    <property type="entry name" value="HisK_dim/P_dom"/>
</dbReference>
<keyword evidence="4" id="KW-0808">Transferase</keyword>
<dbReference type="Pfam" id="PF02518">
    <property type="entry name" value="HATPase_c"/>
    <property type="match status" value="1"/>
</dbReference>
<dbReference type="GO" id="GO:0004721">
    <property type="term" value="F:phosphoprotein phosphatase activity"/>
    <property type="evidence" value="ECO:0007669"/>
    <property type="project" value="TreeGrafter"/>
</dbReference>
<evidence type="ECO:0000259" key="9">
    <source>
        <dbReference type="PROSITE" id="PS50109"/>
    </source>
</evidence>
<dbReference type="KEGG" id="anf:AQPE_2180"/>
<evidence type="ECO:0000256" key="3">
    <source>
        <dbReference type="ARBA" id="ARBA00022553"/>
    </source>
</evidence>
<dbReference type="GO" id="GO:0000155">
    <property type="term" value="F:phosphorelay sensor kinase activity"/>
    <property type="evidence" value="ECO:0007669"/>
    <property type="project" value="InterPro"/>
</dbReference>
<dbReference type="Gene3D" id="3.30.565.10">
    <property type="entry name" value="Histidine kinase-like ATPase, C-terminal domain"/>
    <property type="match status" value="1"/>
</dbReference>
<proteinExistence type="predicted"/>
<keyword evidence="3" id="KW-0597">Phosphoprotein</keyword>
<dbReference type="FunFam" id="1.10.287.130:FF:000001">
    <property type="entry name" value="Two-component sensor histidine kinase"/>
    <property type="match status" value="1"/>
</dbReference>
<dbReference type="Gene3D" id="1.10.287.130">
    <property type="match status" value="1"/>
</dbReference>
<keyword evidence="7 8" id="KW-0472">Membrane</keyword>
<dbReference type="PANTHER" id="PTHR45453:SF1">
    <property type="entry name" value="PHOSPHATE REGULON SENSOR PROTEIN PHOR"/>
    <property type="match status" value="1"/>
</dbReference>
<evidence type="ECO:0000313" key="10">
    <source>
        <dbReference type="EMBL" id="BBE18020.1"/>
    </source>
</evidence>
<dbReference type="CDD" id="cd00075">
    <property type="entry name" value="HATPase"/>
    <property type="match status" value="1"/>
</dbReference>
<accession>A0A5K7S8Z5</accession>
<dbReference type="InterPro" id="IPR005467">
    <property type="entry name" value="His_kinase_dom"/>
</dbReference>
<evidence type="ECO:0000256" key="8">
    <source>
        <dbReference type="SAM" id="Phobius"/>
    </source>
</evidence>
<dbReference type="SMART" id="SM00388">
    <property type="entry name" value="HisKA"/>
    <property type="match status" value="1"/>
</dbReference>
<reference evidence="10" key="1">
    <citation type="journal article" date="2020" name="Int. J. Syst. Evol. Microbiol.">
        <title>Aquipluma nitroreducens gen. nov. sp. nov., a novel facultatively anaerobic bacterium isolated from a freshwater lake.</title>
        <authorList>
            <person name="Watanabe M."/>
            <person name="Kojima H."/>
            <person name="Fukui M."/>
        </authorList>
    </citation>
    <scope>NUCLEOTIDE SEQUENCE</scope>
    <source>
        <strain evidence="10">MeG22</strain>
    </source>
</reference>
<evidence type="ECO:0000256" key="6">
    <source>
        <dbReference type="ARBA" id="ARBA00023012"/>
    </source>
</evidence>
<evidence type="ECO:0000256" key="7">
    <source>
        <dbReference type="ARBA" id="ARBA00023136"/>
    </source>
</evidence>
<dbReference type="InterPro" id="IPR050351">
    <property type="entry name" value="BphY/WalK/GraS-like"/>
</dbReference>
<feature type="transmembrane region" description="Helical" evidence="8">
    <location>
        <begin position="62"/>
        <end position="84"/>
    </location>
</feature>
<name>A0A5K7S8Z5_9BACT</name>
<dbReference type="EMBL" id="AP018694">
    <property type="protein sequence ID" value="BBE18020.1"/>
    <property type="molecule type" value="Genomic_DNA"/>
</dbReference>
<dbReference type="GO" id="GO:0016036">
    <property type="term" value="P:cellular response to phosphate starvation"/>
    <property type="evidence" value="ECO:0007669"/>
    <property type="project" value="TreeGrafter"/>
</dbReference>
<dbReference type="GO" id="GO:0005886">
    <property type="term" value="C:plasma membrane"/>
    <property type="evidence" value="ECO:0007669"/>
    <property type="project" value="TreeGrafter"/>
</dbReference>
<dbReference type="PRINTS" id="PR00344">
    <property type="entry name" value="BCTRLSENSOR"/>
</dbReference>
<keyword evidence="8" id="KW-0812">Transmembrane</keyword>
<evidence type="ECO:0000256" key="5">
    <source>
        <dbReference type="ARBA" id="ARBA00022777"/>
    </source>
</evidence>